<dbReference type="AlphaFoldDB" id="A0A0F7SF58"/>
<name>A0A0F7SF58_PHARH</name>
<evidence type="ECO:0000313" key="2">
    <source>
        <dbReference type="EMBL" id="CDZ96765.1"/>
    </source>
</evidence>
<dbReference type="SUPFAM" id="SSF53474">
    <property type="entry name" value="alpha/beta-Hydrolases"/>
    <property type="match status" value="1"/>
</dbReference>
<reference evidence="2" key="1">
    <citation type="submission" date="2014-08" db="EMBL/GenBank/DDBJ databases">
        <authorList>
            <person name="Sharma Rahul"/>
            <person name="Thines Marco"/>
        </authorList>
    </citation>
    <scope>NUCLEOTIDE SEQUENCE</scope>
</reference>
<dbReference type="InterPro" id="IPR050266">
    <property type="entry name" value="AB_hydrolase_sf"/>
</dbReference>
<sequence length="330" mass="36467">MPYVKINSNTGTQNIYYNISTPTEASADQIDPTRPTVLFLHPIFIASEIFHPQFTDPLLRKFNLVALDSRLHGLSEGVLGSSFTFFDAADDINNFTNALQLPPVIIVGVSMGSSIALHFATKYSSKVLGLFLISPLTAWEPEDVAIGRREIWELWKEGIEMNDADLTEQAISGALQLGFNGQTTETTERMLASSISHSMNNWSTEQGIKDLKTISVDFFADRKPLPLNVLSSIQCPLQMIHAGADVAYSLEDLLEKKKDFDDAGLKTNIVTIPRASHFANVIHAEKINPLLSDFVAANASLETPAELTHLVISPFDHLFETEPDEADDDY</sequence>
<dbReference type="InterPro" id="IPR029058">
    <property type="entry name" value="AB_hydrolase_fold"/>
</dbReference>
<dbReference type="PANTHER" id="PTHR43798">
    <property type="entry name" value="MONOACYLGLYCEROL LIPASE"/>
    <property type="match status" value="1"/>
</dbReference>
<dbReference type="InterPro" id="IPR000073">
    <property type="entry name" value="AB_hydrolase_1"/>
</dbReference>
<dbReference type="EMBL" id="LN483167">
    <property type="protein sequence ID" value="CDZ96765.1"/>
    <property type="molecule type" value="Genomic_DNA"/>
</dbReference>
<accession>A0A0F7SF58</accession>
<evidence type="ECO:0000259" key="1">
    <source>
        <dbReference type="Pfam" id="PF00561"/>
    </source>
</evidence>
<proteinExistence type="predicted"/>
<protein>
    <recommendedName>
        <fullName evidence="1">AB hydrolase-1 domain-containing protein</fullName>
    </recommendedName>
</protein>
<dbReference type="Pfam" id="PF00561">
    <property type="entry name" value="Abhydrolase_1"/>
    <property type="match status" value="1"/>
</dbReference>
<feature type="domain" description="AB hydrolase-1" evidence="1">
    <location>
        <begin position="35"/>
        <end position="159"/>
    </location>
</feature>
<dbReference type="Gene3D" id="3.40.50.1820">
    <property type="entry name" value="alpha/beta hydrolase"/>
    <property type="match status" value="1"/>
</dbReference>
<organism evidence="2">
    <name type="scientific">Phaffia rhodozyma</name>
    <name type="common">Yeast</name>
    <name type="synonym">Xanthophyllomyces dendrorhous</name>
    <dbReference type="NCBI Taxonomy" id="264483"/>
    <lineage>
        <taxon>Eukaryota</taxon>
        <taxon>Fungi</taxon>
        <taxon>Dikarya</taxon>
        <taxon>Basidiomycota</taxon>
        <taxon>Agaricomycotina</taxon>
        <taxon>Tremellomycetes</taxon>
        <taxon>Cystofilobasidiales</taxon>
        <taxon>Mrakiaceae</taxon>
        <taxon>Phaffia</taxon>
    </lineage>
</organism>